<dbReference type="GO" id="GO:0036503">
    <property type="term" value="P:ERAD pathway"/>
    <property type="evidence" value="ECO:0007669"/>
    <property type="project" value="UniProtKB-ARBA"/>
</dbReference>
<proteinExistence type="inferred from homology"/>
<reference evidence="15" key="1">
    <citation type="journal article" date="2021" name="Nat. Commun.">
        <title>Genetic determinants of endophytism in the Arabidopsis root mycobiome.</title>
        <authorList>
            <person name="Mesny F."/>
            <person name="Miyauchi S."/>
            <person name="Thiergart T."/>
            <person name="Pickel B."/>
            <person name="Atanasova L."/>
            <person name="Karlsson M."/>
            <person name="Huettel B."/>
            <person name="Barry K.W."/>
            <person name="Haridas S."/>
            <person name="Chen C."/>
            <person name="Bauer D."/>
            <person name="Andreopoulos W."/>
            <person name="Pangilinan J."/>
            <person name="LaButti K."/>
            <person name="Riley R."/>
            <person name="Lipzen A."/>
            <person name="Clum A."/>
            <person name="Drula E."/>
            <person name="Henrissat B."/>
            <person name="Kohler A."/>
            <person name="Grigoriev I.V."/>
            <person name="Martin F.M."/>
            <person name="Hacquard S."/>
        </authorList>
    </citation>
    <scope>NUCLEOTIDE SEQUENCE</scope>
    <source>
        <strain evidence="15">MPI-SDFR-AT-0073</strain>
    </source>
</reference>
<dbReference type="Proteomes" id="UP000758603">
    <property type="component" value="Unassembled WGS sequence"/>
</dbReference>
<dbReference type="PRINTS" id="PR00747">
    <property type="entry name" value="GLYHDRLASE47"/>
</dbReference>
<dbReference type="GO" id="GO:0004571">
    <property type="term" value="F:mannosyl-oligosaccharide 1,2-alpha-mannosidase activity"/>
    <property type="evidence" value="ECO:0007669"/>
    <property type="project" value="UniProtKB-EC"/>
</dbReference>
<name>A0A9P8ZVQ6_9PEZI</name>
<dbReference type="GO" id="GO:0005783">
    <property type="term" value="C:endoplasmic reticulum"/>
    <property type="evidence" value="ECO:0007669"/>
    <property type="project" value="TreeGrafter"/>
</dbReference>
<dbReference type="FunFam" id="1.50.10.10:FF:000047">
    <property type="entry name" value="Mannosyl-oligosaccharide alpha-1,2-mannosidase"/>
    <property type="match status" value="1"/>
</dbReference>
<keyword evidence="6 12" id="KW-1015">Disulfide bond</keyword>
<evidence type="ECO:0000256" key="14">
    <source>
        <dbReference type="SAM" id="Phobius"/>
    </source>
</evidence>
<feature type="binding site" evidence="11">
    <location>
        <position position="576"/>
    </location>
    <ligand>
        <name>Ca(2+)</name>
        <dbReference type="ChEBI" id="CHEBI:29108"/>
    </ligand>
</feature>
<sequence>MARDELYRVHKQPAIKFVRLDGNQSPDVASDSDELSNASTVDLEPTQTKRFSPKIILIAAVCGLVVIAAIVGGLVGAASKRSGNADNKVRGNYTSNPERAATVKDAFRHAWNGYYEFAFPHDSLKPISKTYVNDRNGWSASAIDALSTAIIMEDEDTVRQIVDYIPKINFDKVSDVDRTVSLFETTIRYMGGLLSAHDLLSASMAEKFHVNDTILGVILDQATHLADNLKVAFNTPTGIPINELLFEPPRVTDRTTNGLAAFGSLVLEWTRLSDKTGRREYAELAQKAQSYLLRPTPEEIGEPWPGLRGTRVAIENGSFVDSSGGWSGSDDSYYEYLIKMYMYDTDRFNDYKNNWTTAADSSIKYLASHPSTRPDLTFLAAYAEKDNFTYVSGHLACFAGGTFILGGLALDRQDYVDFGLKLAYSCHELYTGTSTGIGPDVFAWKDDRSLSNATYNPEPPSDQLSFYSASGFWITGRDYQLRPEAIESWYYAYRATGDTMYQDWAWDAFKAINTTCFSGAGLTAISDVNAIDGGSFLDSQESFVFAEVLKYSYLIQAEEGPWQVSASHDNQFVFNTEGHPFKVAGRPI</sequence>
<keyword evidence="14" id="KW-1133">Transmembrane helix</keyword>
<dbReference type="PANTHER" id="PTHR11742">
    <property type="entry name" value="MANNOSYL-OLIGOSACCHARIDE ALPHA-1,2-MANNOSIDASE-RELATED"/>
    <property type="match status" value="1"/>
</dbReference>
<keyword evidence="8 13" id="KW-0326">Glycosidase</keyword>
<evidence type="ECO:0000256" key="10">
    <source>
        <dbReference type="ARBA" id="ARBA00048605"/>
    </source>
</evidence>
<comment type="similarity">
    <text evidence="3 13">Belongs to the glycosyl hydrolase 47 family.</text>
</comment>
<evidence type="ECO:0000256" key="11">
    <source>
        <dbReference type="PIRSR" id="PIRSR601382-2"/>
    </source>
</evidence>
<evidence type="ECO:0000256" key="7">
    <source>
        <dbReference type="ARBA" id="ARBA00023180"/>
    </source>
</evidence>
<evidence type="ECO:0000313" key="16">
    <source>
        <dbReference type="Proteomes" id="UP000758603"/>
    </source>
</evidence>
<dbReference type="GeneID" id="70136632"/>
<feature type="transmembrane region" description="Helical" evidence="14">
    <location>
        <begin position="55"/>
        <end position="78"/>
    </location>
</feature>
<dbReference type="GO" id="GO:0005509">
    <property type="term" value="F:calcium ion binding"/>
    <property type="evidence" value="ECO:0007669"/>
    <property type="project" value="InterPro"/>
</dbReference>
<keyword evidence="7" id="KW-0325">Glycoprotein</keyword>
<gene>
    <name evidence="15" type="ORF">BKA67DRAFT_661006</name>
</gene>
<keyword evidence="11" id="KW-0106">Calcium</keyword>
<dbReference type="InterPro" id="IPR036026">
    <property type="entry name" value="Seven-hairpin_glycosidases"/>
</dbReference>
<evidence type="ECO:0000256" key="8">
    <source>
        <dbReference type="ARBA" id="ARBA00023295"/>
    </source>
</evidence>
<keyword evidence="14" id="KW-0472">Membrane</keyword>
<keyword evidence="16" id="KW-1185">Reference proteome</keyword>
<dbReference type="GO" id="GO:0016020">
    <property type="term" value="C:membrane"/>
    <property type="evidence" value="ECO:0007669"/>
    <property type="project" value="InterPro"/>
</dbReference>
<evidence type="ECO:0000256" key="9">
    <source>
        <dbReference type="ARBA" id="ARBA00047669"/>
    </source>
</evidence>
<evidence type="ECO:0000256" key="6">
    <source>
        <dbReference type="ARBA" id="ARBA00023157"/>
    </source>
</evidence>
<dbReference type="SUPFAM" id="SSF48225">
    <property type="entry name" value="Seven-hairpin glycosidases"/>
    <property type="match status" value="1"/>
</dbReference>
<dbReference type="RefSeq" id="XP_045956523.1">
    <property type="nucleotide sequence ID" value="XM_046107741.1"/>
</dbReference>
<comment type="pathway">
    <text evidence="2">Protein modification; protein glycosylation.</text>
</comment>
<evidence type="ECO:0000256" key="13">
    <source>
        <dbReference type="RuleBase" id="RU361193"/>
    </source>
</evidence>
<comment type="cofactor">
    <cofactor evidence="1 11">
        <name>Ca(2+)</name>
        <dbReference type="ChEBI" id="CHEBI:29108"/>
    </cofactor>
</comment>
<keyword evidence="5 13" id="KW-0378">Hydrolase</keyword>
<dbReference type="OrthoDB" id="8118055at2759"/>
<organism evidence="15 16">
    <name type="scientific">Truncatella angustata</name>
    <dbReference type="NCBI Taxonomy" id="152316"/>
    <lineage>
        <taxon>Eukaryota</taxon>
        <taxon>Fungi</taxon>
        <taxon>Dikarya</taxon>
        <taxon>Ascomycota</taxon>
        <taxon>Pezizomycotina</taxon>
        <taxon>Sordariomycetes</taxon>
        <taxon>Xylariomycetidae</taxon>
        <taxon>Amphisphaeriales</taxon>
        <taxon>Sporocadaceae</taxon>
        <taxon>Truncatella</taxon>
    </lineage>
</organism>
<evidence type="ECO:0000256" key="12">
    <source>
        <dbReference type="PIRSR" id="PIRSR601382-3"/>
    </source>
</evidence>
<dbReference type="InterPro" id="IPR050749">
    <property type="entry name" value="Glycosyl_Hydrolase_47"/>
</dbReference>
<evidence type="ECO:0000313" key="15">
    <source>
        <dbReference type="EMBL" id="KAH6652245.1"/>
    </source>
</evidence>
<keyword evidence="4" id="KW-0732">Signal</keyword>
<evidence type="ECO:0000256" key="3">
    <source>
        <dbReference type="ARBA" id="ARBA00007658"/>
    </source>
</evidence>
<comment type="catalytic activity">
    <reaction evidence="9">
        <text>N(4)-(alpha-D-Man-(1-&gt;2)-alpha-D-Man-(1-&gt;2)-alpha-D-Man-(1-&gt;3)-[alpha-D-Man-(1-&gt;3)-[alpha-D-Man-(1-&gt;2)-alpha-D-Man-(1-&gt;6)]-alpha-D-Man-(1-&gt;6)]-beta-D-Man-(1-&gt;4)-beta-D-GlcNAc-(1-&gt;4)-beta-D-GlcNAc)-L-asparaginyl-[protein] (N-glucan mannose isomer 8A1,2,3B1,3) + 3 H2O = N(4)-(alpha-D-Man-(1-&gt;3)-[alpha-D-Man-(1-&gt;3)-[alpha-D-Man-(1-&gt;6)]-alpha-D-Man-(1-&gt;6)]-beta-D-Man-(1-&gt;4)-beta-D-GlcNAc-(1-&gt;4)-beta-D-GlcNAc)-L-asparaginyl-[protein] (N-glucan mannose isomer 5A1,2) + 3 beta-D-mannose</text>
        <dbReference type="Rhea" id="RHEA:56028"/>
        <dbReference type="Rhea" id="RHEA-COMP:14358"/>
        <dbReference type="Rhea" id="RHEA-COMP:14367"/>
        <dbReference type="ChEBI" id="CHEBI:15377"/>
        <dbReference type="ChEBI" id="CHEBI:28563"/>
        <dbReference type="ChEBI" id="CHEBI:59087"/>
        <dbReference type="ChEBI" id="CHEBI:60628"/>
        <dbReference type="EC" id="3.2.1.113"/>
    </reaction>
</comment>
<feature type="disulfide bond" evidence="12">
    <location>
        <begin position="397"/>
        <end position="426"/>
    </location>
</feature>
<dbReference type="Pfam" id="PF01532">
    <property type="entry name" value="Glyco_hydro_47"/>
    <property type="match status" value="1"/>
</dbReference>
<dbReference type="PANTHER" id="PTHR11742:SF101">
    <property type="entry name" value="MANNOSYL-OLIGOSACCHARIDE ALPHA-1,2-MANNOSIDASE 1B"/>
    <property type="match status" value="1"/>
</dbReference>
<evidence type="ECO:0000256" key="4">
    <source>
        <dbReference type="ARBA" id="ARBA00022729"/>
    </source>
</evidence>
<evidence type="ECO:0000256" key="1">
    <source>
        <dbReference type="ARBA" id="ARBA00001913"/>
    </source>
</evidence>
<comment type="catalytic activity">
    <reaction evidence="10">
        <text>N(4)-(alpha-D-Man-(1-&gt;2)-alpha-D-Man-(1-&gt;2)-alpha-D-Man-(1-&gt;3)-[alpha-D-Man-(1-&gt;2)-alpha-D-Man-(1-&gt;3)-[alpha-D-Man-(1-&gt;2)-alpha-D-Man-(1-&gt;6)]-alpha-D-Man-(1-&gt;6)]-beta-D-Man-(1-&gt;4)-beta-D-GlcNAc-(1-&gt;4)-beta-D-GlcNAc)-L-asparaginyl-[protein] (N-glucan mannose isomer 9A1,2,3B1,2,3) + 4 H2O = N(4)-(alpha-D-Man-(1-&gt;3)-[alpha-D-Man-(1-&gt;3)-[alpha-D-Man-(1-&gt;6)]-alpha-D-Man-(1-&gt;6)]-beta-D-Man-(1-&gt;4)-beta-D-GlcNAc-(1-&gt;4)-beta-D-GlcNAc)-L-asparaginyl-[protein] (N-glucan mannose isomer 5A1,2) + 4 beta-D-mannose</text>
        <dbReference type="Rhea" id="RHEA:56008"/>
        <dbReference type="Rhea" id="RHEA-COMP:14356"/>
        <dbReference type="Rhea" id="RHEA-COMP:14367"/>
        <dbReference type="ChEBI" id="CHEBI:15377"/>
        <dbReference type="ChEBI" id="CHEBI:28563"/>
        <dbReference type="ChEBI" id="CHEBI:59087"/>
        <dbReference type="ChEBI" id="CHEBI:139493"/>
        <dbReference type="EC" id="3.2.1.113"/>
    </reaction>
</comment>
<dbReference type="EMBL" id="JAGPXC010000006">
    <property type="protein sequence ID" value="KAH6652245.1"/>
    <property type="molecule type" value="Genomic_DNA"/>
</dbReference>
<dbReference type="Gene3D" id="1.50.10.10">
    <property type="match status" value="1"/>
</dbReference>
<dbReference type="InterPro" id="IPR012341">
    <property type="entry name" value="6hp_glycosidase-like_sf"/>
</dbReference>
<keyword evidence="14" id="KW-0812">Transmembrane</keyword>
<protein>
    <recommendedName>
        <fullName evidence="13">alpha-1,2-Mannosidase</fullName>
        <ecNumber evidence="13">3.2.1.-</ecNumber>
    </recommendedName>
</protein>
<comment type="caution">
    <text evidence="15">The sequence shown here is derived from an EMBL/GenBank/DDBJ whole genome shotgun (WGS) entry which is preliminary data.</text>
</comment>
<evidence type="ECO:0000256" key="2">
    <source>
        <dbReference type="ARBA" id="ARBA00004922"/>
    </source>
</evidence>
<accession>A0A9P8ZVQ6</accession>
<dbReference type="InterPro" id="IPR001382">
    <property type="entry name" value="Glyco_hydro_47"/>
</dbReference>
<evidence type="ECO:0000256" key="5">
    <source>
        <dbReference type="ARBA" id="ARBA00022801"/>
    </source>
</evidence>
<dbReference type="AlphaFoldDB" id="A0A9P8ZVQ6"/>
<dbReference type="GO" id="GO:0005975">
    <property type="term" value="P:carbohydrate metabolic process"/>
    <property type="evidence" value="ECO:0007669"/>
    <property type="project" value="InterPro"/>
</dbReference>
<dbReference type="EC" id="3.2.1.-" evidence="13"/>
<keyword evidence="11" id="KW-0479">Metal-binding</keyword>